<organism evidence="7 8">
    <name type="scientific">Mycena citricolor</name>
    <dbReference type="NCBI Taxonomy" id="2018698"/>
    <lineage>
        <taxon>Eukaryota</taxon>
        <taxon>Fungi</taxon>
        <taxon>Dikarya</taxon>
        <taxon>Basidiomycota</taxon>
        <taxon>Agaricomycotina</taxon>
        <taxon>Agaricomycetes</taxon>
        <taxon>Agaricomycetidae</taxon>
        <taxon>Agaricales</taxon>
        <taxon>Marasmiineae</taxon>
        <taxon>Mycenaceae</taxon>
        <taxon>Mycena</taxon>
    </lineage>
</organism>
<feature type="compositionally biased region" description="Polar residues" evidence="5">
    <location>
        <begin position="167"/>
        <end position="193"/>
    </location>
</feature>
<dbReference type="GO" id="GO:0046983">
    <property type="term" value="F:protein dimerization activity"/>
    <property type="evidence" value="ECO:0007669"/>
    <property type="project" value="InterPro"/>
</dbReference>
<protein>
    <recommendedName>
        <fullName evidence="6">BHLH domain-containing protein</fullName>
    </recommendedName>
</protein>
<reference evidence="7" key="1">
    <citation type="submission" date="2023-11" db="EMBL/GenBank/DDBJ databases">
        <authorList>
            <person name="De Vega J J."/>
            <person name="De Vega J J."/>
        </authorList>
    </citation>
    <scope>NUCLEOTIDE SEQUENCE</scope>
</reference>
<dbReference type="Proteomes" id="UP001295794">
    <property type="component" value="Unassembled WGS sequence"/>
</dbReference>
<evidence type="ECO:0000259" key="6">
    <source>
        <dbReference type="PROSITE" id="PS50888"/>
    </source>
</evidence>
<dbReference type="InterPro" id="IPR051732">
    <property type="entry name" value="USF"/>
</dbReference>
<feature type="compositionally biased region" description="Polar residues" evidence="5">
    <location>
        <begin position="202"/>
        <end position="215"/>
    </location>
</feature>
<feature type="compositionally biased region" description="Basic residues" evidence="5">
    <location>
        <begin position="243"/>
        <end position="256"/>
    </location>
</feature>
<comment type="caution">
    <text evidence="7">The sequence shown here is derived from an EMBL/GenBank/DDBJ whole genome shotgun (WGS) entry which is preliminary data.</text>
</comment>
<feature type="compositionally biased region" description="Low complexity" evidence="5">
    <location>
        <begin position="55"/>
        <end position="78"/>
    </location>
</feature>
<dbReference type="GO" id="GO:0005634">
    <property type="term" value="C:nucleus"/>
    <property type="evidence" value="ECO:0007669"/>
    <property type="project" value="UniProtKB-SubCell"/>
</dbReference>
<comment type="subcellular location">
    <subcellularLocation>
        <location evidence="1">Nucleus</location>
    </subcellularLocation>
</comment>
<evidence type="ECO:0000256" key="1">
    <source>
        <dbReference type="ARBA" id="ARBA00004123"/>
    </source>
</evidence>
<evidence type="ECO:0000313" key="7">
    <source>
        <dbReference type="EMBL" id="CAK5268775.1"/>
    </source>
</evidence>
<dbReference type="PANTHER" id="PTHR46117">
    <property type="entry name" value="FI24210P1"/>
    <property type="match status" value="1"/>
</dbReference>
<keyword evidence="8" id="KW-1185">Reference proteome</keyword>
<dbReference type="PROSITE" id="PS50888">
    <property type="entry name" value="BHLH"/>
    <property type="match status" value="1"/>
</dbReference>
<gene>
    <name evidence="7" type="ORF">MYCIT1_LOCUS12059</name>
</gene>
<sequence>MTLWHKVKFETGHWGLKPQDNREAVPFSMYKHQEPQNIPVVRQEGFHLPTPPPFSHSGTDTSNHDSSNSSSSHHSTTGSSVFGLGHSVFHPGNLDLDSELVSLIHSGNNNEGGPPNPGTGDFRPSSVGSYHSPPHTHNIFDISAPPLHHGHSYGHHMQGSGSGAGSFPSQFSLPSASTTNGNGQNNGRDSSSPPDGPLTRHYNFNSTLPALNSSMRYDPHPPSANGLPGTTFASTPSSYHSPSPHRHSQSRSRSRSRPPSSHLSVGSVGPGPTRNSRSRRTDSFGAGSPPPHHRPVPGAIVIPGGAVTPRPSSSASYSWFSGTPGSDFLPSGHSPVDPASHPSLPSLSSSIHSPNSSYLDGSSYGSPVETKFGGLGIGMGLNGMTNLNLDIGDGVPGSFGSLNGMAVHDVAQETKQEPKAALIANEKRRRRRESHNAVERRRRDNINERISELATLIPECLLEVGPGSKQDGDEDGKDVAVASPASNGNMEGMTTGKDGVVKANKGMVLRKSVEYIRYLQQLVTAQGARNRELEQQLQGFRGGSDDDGATLDDFPSGLGDGGWVQSLASMPEDEDEDGKLSVGDGMDVDAANADEENRGRQATRSAGRKKQAAQRTNDEGGSEDEMSD</sequence>
<evidence type="ECO:0000256" key="2">
    <source>
        <dbReference type="ARBA" id="ARBA00023015"/>
    </source>
</evidence>
<feature type="region of interest" description="Disordered" evidence="5">
    <location>
        <begin position="105"/>
        <end position="356"/>
    </location>
</feature>
<feature type="domain" description="BHLH" evidence="6">
    <location>
        <begin position="430"/>
        <end position="519"/>
    </location>
</feature>
<dbReference type="InterPro" id="IPR011598">
    <property type="entry name" value="bHLH_dom"/>
</dbReference>
<evidence type="ECO:0000256" key="3">
    <source>
        <dbReference type="ARBA" id="ARBA00023163"/>
    </source>
</evidence>
<dbReference type="Pfam" id="PF00010">
    <property type="entry name" value="HLH"/>
    <property type="match status" value="1"/>
</dbReference>
<dbReference type="CDD" id="cd11387">
    <property type="entry name" value="bHLHzip_USF_MITF"/>
    <property type="match status" value="1"/>
</dbReference>
<keyword evidence="3" id="KW-0804">Transcription</keyword>
<keyword evidence="4" id="KW-0539">Nucleus</keyword>
<dbReference type="GO" id="GO:0000981">
    <property type="term" value="F:DNA-binding transcription factor activity, RNA polymerase II-specific"/>
    <property type="evidence" value="ECO:0007669"/>
    <property type="project" value="TreeGrafter"/>
</dbReference>
<evidence type="ECO:0000256" key="4">
    <source>
        <dbReference type="ARBA" id="ARBA00023242"/>
    </source>
</evidence>
<evidence type="ECO:0000256" key="5">
    <source>
        <dbReference type="SAM" id="MobiDB-lite"/>
    </source>
</evidence>
<dbReference type="InterPro" id="IPR036638">
    <property type="entry name" value="HLH_DNA-bd_sf"/>
</dbReference>
<proteinExistence type="predicted"/>
<evidence type="ECO:0000313" key="8">
    <source>
        <dbReference type="Proteomes" id="UP001295794"/>
    </source>
</evidence>
<name>A0AAD2H639_9AGAR</name>
<feature type="compositionally biased region" description="Low complexity" evidence="5">
    <location>
        <begin position="340"/>
        <end position="356"/>
    </location>
</feature>
<dbReference type="SMART" id="SM00353">
    <property type="entry name" value="HLH"/>
    <property type="match status" value="1"/>
</dbReference>
<feature type="region of interest" description="Disordered" evidence="5">
    <location>
        <begin position="44"/>
        <end position="78"/>
    </location>
</feature>
<dbReference type="GO" id="GO:0000978">
    <property type="term" value="F:RNA polymerase II cis-regulatory region sequence-specific DNA binding"/>
    <property type="evidence" value="ECO:0007669"/>
    <property type="project" value="TreeGrafter"/>
</dbReference>
<feature type="compositionally biased region" description="Polar residues" evidence="5">
    <location>
        <begin position="310"/>
        <end position="324"/>
    </location>
</feature>
<dbReference type="PANTHER" id="PTHR46117:SF3">
    <property type="entry name" value="FI24210P1"/>
    <property type="match status" value="1"/>
</dbReference>
<dbReference type="SUPFAM" id="SSF47459">
    <property type="entry name" value="HLH, helix-loop-helix DNA-binding domain"/>
    <property type="match status" value="1"/>
</dbReference>
<dbReference type="Gene3D" id="4.10.280.10">
    <property type="entry name" value="Helix-loop-helix DNA-binding domain"/>
    <property type="match status" value="1"/>
</dbReference>
<feature type="region of interest" description="Disordered" evidence="5">
    <location>
        <begin position="539"/>
        <end position="628"/>
    </location>
</feature>
<keyword evidence="2" id="KW-0805">Transcription regulation</keyword>
<accession>A0AAD2H639</accession>
<dbReference type="AlphaFoldDB" id="A0AAD2H639"/>
<dbReference type="EMBL" id="CAVNYO010000138">
    <property type="protein sequence ID" value="CAK5268775.1"/>
    <property type="molecule type" value="Genomic_DNA"/>
</dbReference>